<comment type="similarity">
    <text evidence="1">Belongs to the ribosome association toxin RatA family.</text>
</comment>
<evidence type="ECO:0000256" key="1">
    <source>
        <dbReference type="ARBA" id="ARBA00008918"/>
    </source>
</evidence>
<dbReference type="InterPro" id="IPR005031">
    <property type="entry name" value="COQ10_START"/>
</dbReference>
<keyword evidence="2" id="KW-1277">Toxin-antitoxin system</keyword>
<dbReference type="EMBL" id="PSNW01000004">
    <property type="protein sequence ID" value="PPE74248.1"/>
    <property type="molecule type" value="Genomic_DNA"/>
</dbReference>
<sequence>MQKAIEKSIEVAAPLRAVYNQWTQFEEFPRFMEGVEEVRQLDDTHLHWRAKVAGKDLEWDAEIVEQVPDQGISWRSISGKGNAGRVRFDKIDEAHTRVLLAMEVEPETVVEKAGTFVGVPAHSVSGDLKRFKEFIESRGMETGAWRGEAHGGRVRQ</sequence>
<feature type="domain" description="Coenzyme Q-binding protein COQ10 START" evidence="3">
    <location>
        <begin position="11"/>
        <end position="129"/>
    </location>
</feature>
<reference evidence="4 5" key="1">
    <citation type="submission" date="2018-02" db="EMBL/GenBank/DDBJ databases">
        <title>Genome sequencing of Solimonas sp. HR-BB.</title>
        <authorList>
            <person name="Lee Y."/>
            <person name="Jeon C.O."/>
        </authorList>
    </citation>
    <scope>NUCLEOTIDE SEQUENCE [LARGE SCALE GENOMIC DNA]</scope>
    <source>
        <strain evidence="4 5">HR-BB</strain>
    </source>
</reference>
<dbReference type="InterPro" id="IPR023393">
    <property type="entry name" value="START-like_dom_sf"/>
</dbReference>
<dbReference type="CDD" id="cd07817">
    <property type="entry name" value="SRPBCC_8"/>
    <property type="match status" value="1"/>
</dbReference>
<gene>
    <name evidence="4" type="ORF">C3942_09470</name>
</gene>
<evidence type="ECO:0000256" key="2">
    <source>
        <dbReference type="ARBA" id="ARBA00022649"/>
    </source>
</evidence>
<dbReference type="Pfam" id="PF03364">
    <property type="entry name" value="Polyketide_cyc"/>
    <property type="match status" value="1"/>
</dbReference>
<dbReference type="InterPro" id="IPR047137">
    <property type="entry name" value="ORF3"/>
</dbReference>
<protein>
    <submittedName>
        <fullName evidence="4">Cyclase</fullName>
    </submittedName>
</protein>
<dbReference type="Proteomes" id="UP000238220">
    <property type="component" value="Unassembled WGS sequence"/>
</dbReference>
<evidence type="ECO:0000259" key="3">
    <source>
        <dbReference type="Pfam" id="PF03364"/>
    </source>
</evidence>
<organism evidence="4 5">
    <name type="scientific">Solimonas fluminis</name>
    <dbReference type="NCBI Taxonomy" id="2086571"/>
    <lineage>
        <taxon>Bacteria</taxon>
        <taxon>Pseudomonadati</taxon>
        <taxon>Pseudomonadota</taxon>
        <taxon>Gammaproteobacteria</taxon>
        <taxon>Nevskiales</taxon>
        <taxon>Nevskiaceae</taxon>
        <taxon>Solimonas</taxon>
    </lineage>
</organism>
<evidence type="ECO:0000313" key="5">
    <source>
        <dbReference type="Proteomes" id="UP000238220"/>
    </source>
</evidence>
<dbReference type="AlphaFoldDB" id="A0A2S5THF7"/>
<proteinExistence type="inferred from homology"/>
<accession>A0A2S5THF7</accession>
<keyword evidence="5" id="KW-1185">Reference proteome</keyword>
<dbReference type="OrthoDB" id="7059976at2"/>
<dbReference type="Gene3D" id="3.30.530.20">
    <property type="match status" value="1"/>
</dbReference>
<dbReference type="RefSeq" id="WP_104230136.1">
    <property type="nucleotide sequence ID" value="NZ_PSNW01000004.1"/>
</dbReference>
<dbReference type="PANTHER" id="PTHR33824:SF7">
    <property type="entry name" value="POLYKETIDE CYCLASE_DEHYDRASE AND LIPID TRANSPORT SUPERFAMILY PROTEIN"/>
    <property type="match status" value="1"/>
</dbReference>
<dbReference type="SUPFAM" id="SSF55961">
    <property type="entry name" value="Bet v1-like"/>
    <property type="match status" value="1"/>
</dbReference>
<evidence type="ECO:0000313" key="4">
    <source>
        <dbReference type="EMBL" id="PPE74248.1"/>
    </source>
</evidence>
<dbReference type="PANTHER" id="PTHR33824">
    <property type="entry name" value="POLYKETIDE CYCLASE/DEHYDRASE AND LIPID TRANSPORT SUPERFAMILY PROTEIN"/>
    <property type="match status" value="1"/>
</dbReference>
<name>A0A2S5THF7_9GAMM</name>
<comment type="caution">
    <text evidence="4">The sequence shown here is derived from an EMBL/GenBank/DDBJ whole genome shotgun (WGS) entry which is preliminary data.</text>
</comment>